<proteinExistence type="predicted"/>
<accession>A0A6M4JJC1</accession>
<sequence>MGRQVKCPYCETKLDKDSAIPYKKRYYHEKCFNTWKQESDHRKELIQYICNLYGLTSPTGMMLKQIKEFQEEYGYKLKGIELALRYFYETLDNQPREGDGIGIVPFVYDEAKRHYIRQKAIRKSAEDPKNHKREEITLVIKKGMRKKRGLVDISML</sequence>
<dbReference type="EMBL" id="CP052842">
    <property type="protein sequence ID" value="QJP88528.1"/>
    <property type="molecule type" value="Genomic_DNA"/>
</dbReference>
<reference evidence="2" key="1">
    <citation type="submission" date="2020-04" db="EMBL/GenBank/DDBJ databases">
        <title>Phage recombination drives evolution of spore-forming Bacilli.</title>
        <authorList>
            <person name="Dragos A."/>
            <person name="Kovacs A.T."/>
        </authorList>
    </citation>
    <scope>NUCLEOTIDE SEQUENCE</scope>
    <source>
        <strain evidence="2">168</strain>
    </source>
</reference>
<dbReference type="AlphaFoldDB" id="A0A6M4JJC1"/>
<dbReference type="KEGG" id="bsu:BSU20380"/>
<dbReference type="OrthoDB" id="2413336at2"/>
<gene>
    <name evidence="1" type="ORF">HIR78_11005</name>
    <name evidence="2" type="ORF">HIR78_12370</name>
</gene>
<dbReference type="RefSeq" id="WP_009967478.1">
    <property type="nucleotide sequence ID" value="NC_000964.3"/>
</dbReference>
<dbReference type="EMBL" id="CP052842">
    <property type="protein sequence ID" value="QJP88765.1"/>
    <property type="molecule type" value="Genomic_DNA"/>
</dbReference>
<organism evidence="2">
    <name type="scientific">Bacillus subtilis (strain 168)</name>
    <dbReference type="NCBI Taxonomy" id="224308"/>
    <lineage>
        <taxon>Bacteria</taxon>
        <taxon>Bacillati</taxon>
        <taxon>Bacillota</taxon>
        <taxon>Bacilli</taxon>
        <taxon>Bacillales</taxon>
        <taxon>Bacillaceae</taxon>
        <taxon>Bacillus</taxon>
    </lineage>
</organism>
<protein>
    <submittedName>
        <fullName evidence="2">Uncharacterized protein</fullName>
    </submittedName>
</protein>
<evidence type="ECO:0000313" key="1">
    <source>
        <dbReference type="EMBL" id="QJP88528.1"/>
    </source>
</evidence>
<name>A0A6M4JJC1_BACSU</name>
<evidence type="ECO:0000313" key="2">
    <source>
        <dbReference type="EMBL" id="QJP88765.1"/>
    </source>
</evidence>